<feature type="transmembrane region" description="Helical" evidence="6">
    <location>
        <begin position="251"/>
        <end position="276"/>
    </location>
</feature>
<dbReference type="PROSITE" id="PS50850">
    <property type="entry name" value="MFS"/>
    <property type="match status" value="1"/>
</dbReference>
<feature type="transmembrane region" description="Helical" evidence="6">
    <location>
        <begin position="345"/>
        <end position="366"/>
    </location>
</feature>
<dbReference type="Gene3D" id="1.20.1250.20">
    <property type="entry name" value="MFS general substrate transporter like domains"/>
    <property type="match status" value="2"/>
</dbReference>
<evidence type="ECO:0000256" key="6">
    <source>
        <dbReference type="SAM" id="Phobius"/>
    </source>
</evidence>
<dbReference type="PANTHER" id="PTHR43791">
    <property type="entry name" value="PERMEASE-RELATED"/>
    <property type="match status" value="1"/>
</dbReference>
<name>A0ABP7HRY6_9PSEU</name>
<dbReference type="SUPFAM" id="SSF103473">
    <property type="entry name" value="MFS general substrate transporter"/>
    <property type="match status" value="1"/>
</dbReference>
<evidence type="ECO:0000256" key="5">
    <source>
        <dbReference type="ARBA" id="ARBA00023136"/>
    </source>
</evidence>
<evidence type="ECO:0000256" key="2">
    <source>
        <dbReference type="ARBA" id="ARBA00022448"/>
    </source>
</evidence>
<evidence type="ECO:0000256" key="1">
    <source>
        <dbReference type="ARBA" id="ARBA00004651"/>
    </source>
</evidence>
<keyword evidence="4 6" id="KW-1133">Transmembrane helix</keyword>
<dbReference type="RefSeq" id="WP_237335004.1">
    <property type="nucleotide sequence ID" value="NZ_BAABCM010000001.1"/>
</dbReference>
<dbReference type="Pfam" id="PF07690">
    <property type="entry name" value="MFS_1"/>
    <property type="match status" value="1"/>
</dbReference>
<feature type="transmembrane region" description="Helical" evidence="6">
    <location>
        <begin position="59"/>
        <end position="80"/>
    </location>
</feature>
<keyword evidence="2" id="KW-0813">Transport</keyword>
<dbReference type="PANTHER" id="PTHR43791:SF36">
    <property type="entry name" value="TRANSPORTER, PUTATIVE (AFU_ORTHOLOGUE AFUA_6G08340)-RELATED"/>
    <property type="match status" value="1"/>
</dbReference>
<feature type="transmembrane region" description="Helical" evidence="6">
    <location>
        <begin position="321"/>
        <end position="339"/>
    </location>
</feature>
<evidence type="ECO:0000313" key="9">
    <source>
        <dbReference type="Proteomes" id="UP001501624"/>
    </source>
</evidence>
<feature type="transmembrane region" description="Helical" evidence="6">
    <location>
        <begin position="183"/>
        <end position="205"/>
    </location>
</feature>
<gene>
    <name evidence="8" type="ORF">GCM10022380_16310</name>
</gene>
<keyword evidence="3 6" id="KW-0812">Transmembrane</keyword>
<reference evidence="9" key="1">
    <citation type="journal article" date="2019" name="Int. J. Syst. Evol. Microbiol.">
        <title>The Global Catalogue of Microorganisms (GCM) 10K type strain sequencing project: providing services to taxonomists for standard genome sequencing and annotation.</title>
        <authorList>
            <consortium name="The Broad Institute Genomics Platform"/>
            <consortium name="The Broad Institute Genome Sequencing Center for Infectious Disease"/>
            <person name="Wu L."/>
            <person name="Ma J."/>
        </authorList>
    </citation>
    <scope>NUCLEOTIDE SEQUENCE [LARGE SCALE GENOMIC DNA]</scope>
    <source>
        <strain evidence="9">JCM 17017</strain>
    </source>
</reference>
<dbReference type="InterPro" id="IPR036259">
    <property type="entry name" value="MFS_trans_sf"/>
</dbReference>
<feature type="transmembrane region" description="Helical" evidence="6">
    <location>
        <begin position="92"/>
        <end position="111"/>
    </location>
</feature>
<organism evidence="8 9">
    <name type="scientific">Amycolatopsis tucumanensis</name>
    <dbReference type="NCBI Taxonomy" id="401106"/>
    <lineage>
        <taxon>Bacteria</taxon>
        <taxon>Bacillati</taxon>
        <taxon>Actinomycetota</taxon>
        <taxon>Actinomycetes</taxon>
        <taxon>Pseudonocardiales</taxon>
        <taxon>Pseudonocardiaceae</taxon>
        <taxon>Amycolatopsis</taxon>
    </lineage>
</organism>
<proteinExistence type="predicted"/>
<feature type="transmembrane region" description="Helical" evidence="6">
    <location>
        <begin position="22"/>
        <end position="39"/>
    </location>
</feature>
<protein>
    <submittedName>
        <fullName evidence="8">MFS transporter</fullName>
    </submittedName>
</protein>
<evidence type="ECO:0000256" key="3">
    <source>
        <dbReference type="ARBA" id="ARBA00022692"/>
    </source>
</evidence>
<sequence>MTTAAAGTAVPPEVRRRALRKVAWRLVPLVLLMYTAAFLDRVNLGTAALTMNADLGLSAAAFGFATGIFSAGYIALQIPSNLALQRVGPRRWLALLMVCWGAVATCTGFVQGQGSLITLRVLLGAAESGFLPGMLLYLTYWFAPARRGLISVIASLPLYAVIGTPLSAVILQGTDGLGGLAGWRWMFILEGLPSVLIGLLVLVWLTDRPEKARWLTPQERAAVLAEVPPPEGGRPRIRLADLTGRLRDARLLTFAFATGLLWVGFAALTAFLPLIIAGFAESYDTRLSLVQTGLVTALVYLPAIGVALFWARHSDRRAERVWHSAAGALLAAVGVLVAINGNGLVVTLIGTVLLTAGIYASLSLMWQLPIGHLRPGPAVAVGSLPAEPLSALVQVAGTRETWSVARIRPPSRGCGRPGR</sequence>
<feature type="transmembrane region" description="Helical" evidence="6">
    <location>
        <begin position="288"/>
        <end position="309"/>
    </location>
</feature>
<dbReference type="InterPro" id="IPR011701">
    <property type="entry name" value="MFS"/>
</dbReference>
<evidence type="ECO:0000259" key="7">
    <source>
        <dbReference type="PROSITE" id="PS50850"/>
    </source>
</evidence>
<dbReference type="InterPro" id="IPR020846">
    <property type="entry name" value="MFS_dom"/>
</dbReference>
<keyword evidence="5 6" id="KW-0472">Membrane</keyword>
<feature type="domain" description="Major facilitator superfamily (MFS) profile" evidence="7">
    <location>
        <begin position="26"/>
        <end position="419"/>
    </location>
</feature>
<comment type="subcellular location">
    <subcellularLocation>
        <location evidence="1">Cell membrane</location>
        <topology evidence="1">Multi-pass membrane protein</topology>
    </subcellularLocation>
</comment>
<evidence type="ECO:0000313" key="8">
    <source>
        <dbReference type="EMBL" id="GAA3799712.1"/>
    </source>
</evidence>
<dbReference type="EMBL" id="BAABCM010000001">
    <property type="protein sequence ID" value="GAA3799712.1"/>
    <property type="molecule type" value="Genomic_DNA"/>
</dbReference>
<comment type="caution">
    <text evidence="8">The sequence shown here is derived from an EMBL/GenBank/DDBJ whole genome shotgun (WGS) entry which is preliminary data.</text>
</comment>
<keyword evidence="9" id="KW-1185">Reference proteome</keyword>
<evidence type="ECO:0000256" key="4">
    <source>
        <dbReference type="ARBA" id="ARBA00022989"/>
    </source>
</evidence>
<dbReference type="Proteomes" id="UP001501624">
    <property type="component" value="Unassembled WGS sequence"/>
</dbReference>
<feature type="transmembrane region" description="Helical" evidence="6">
    <location>
        <begin position="117"/>
        <end position="142"/>
    </location>
</feature>
<accession>A0ABP7HRY6</accession>
<feature type="transmembrane region" description="Helical" evidence="6">
    <location>
        <begin position="149"/>
        <end position="171"/>
    </location>
</feature>